<dbReference type="GO" id="GO:0003676">
    <property type="term" value="F:nucleic acid binding"/>
    <property type="evidence" value="ECO:0007669"/>
    <property type="project" value="InterPro"/>
</dbReference>
<evidence type="ECO:0000313" key="2">
    <source>
        <dbReference type="EMBL" id="PIZ44548.1"/>
    </source>
</evidence>
<dbReference type="GO" id="GO:0008270">
    <property type="term" value="F:zinc ion binding"/>
    <property type="evidence" value="ECO:0007669"/>
    <property type="project" value="InterPro"/>
</dbReference>
<dbReference type="InterPro" id="IPR002711">
    <property type="entry name" value="HNH"/>
</dbReference>
<evidence type="ECO:0000259" key="1">
    <source>
        <dbReference type="Pfam" id="PF01844"/>
    </source>
</evidence>
<reference evidence="3" key="1">
    <citation type="submission" date="2017-09" db="EMBL/GenBank/DDBJ databases">
        <title>Depth-based differentiation of microbial function through sediment-hosted aquifers and enrichment of novel symbionts in the deep terrestrial subsurface.</title>
        <authorList>
            <person name="Probst A.J."/>
            <person name="Ladd B."/>
            <person name="Jarett J.K."/>
            <person name="Geller-Mcgrath D.E."/>
            <person name="Sieber C.M.K."/>
            <person name="Emerson J.B."/>
            <person name="Anantharaman K."/>
            <person name="Thomas B.C."/>
            <person name="Malmstrom R."/>
            <person name="Stieglmeier M."/>
            <person name="Klingl A."/>
            <person name="Woyke T."/>
            <person name="Ryan C.M."/>
            <person name="Banfield J.F."/>
        </authorList>
    </citation>
    <scope>NUCLEOTIDE SEQUENCE [LARGE SCALE GENOMIC DNA]</scope>
</reference>
<comment type="caution">
    <text evidence="2">The sequence shown here is derived from an EMBL/GenBank/DDBJ whole genome shotgun (WGS) entry which is preliminary data.</text>
</comment>
<dbReference type="GO" id="GO:0004519">
    <property type="term" value="F:endonuclease activity"/>
    <property type="evidence" value="ECO:0007669"/>
    <property type="project" value="InterPro"/>
</dbReference>
<dbReference type="InterPro" id="IPR003615">
    <property type="entry name" value="HNH_nuc"/>
</dbReference>
<proteinExistence type="predicted"/>
<gene>
    <name evidence="2" type="ORF">COY31_02425</name>
</gene>
<sequence length="81" mass="8963">MAFSEDIVSQAWKRAGGKCECRRSICGHSGRCNKTLLWGSRGADTEYGWEVHHINSDGPDSLSNCEILCQKCHKNTQSYGG</sequence>
<dbReference type="EMBL" id="PFNM01000044">
    <property type="protein sequence ID" value="PIZ44548.1"/>
    <property type="molecule type" value="Genomic_DNA"/>
</dbReference>
<dbReference type="Pfam" id="PF01844">
    <property type="entry name" value="HNH"/>
    <property type="match status" value="1"/>
</dbReference>
<dbReference type="Proteomes" id="UP000230553">
    <property type="component" value="Unassembled WGS sequence"/>
</dbReference>
<feature type="domain" description="HNH" evidence="1">
    <location>
        <begin position="39"/>
        <end position="75"/>
    </location>
</feature>
<dbReference type="AlphaFoldDB" id="A0A2M7TFB9"/>
<protein>
    <recommendedName>
        <fullName evidence="1">HNH domain-containing protein</fullName>
    </recommendedName>
</protein>
<organism evidence="2 3">
    <name type="scientific">Candidatus Wolfebacteria bacterium CG_4_10_14_0_2_um_filter_39_18</name>
    <dbReference type="NCBI Taxonomy" id="1975061"/>
    <lineage>
        <taxon>Bacteria</taxon>
        <taxon>Candidatus Wolfeibacteriota</taxon>
    </lineage>
</organism>
<name>A0A2M7TFB9_9BACT</name>
<evidence type="ECO:0000313" key="3">
    <source>
        <dbReference type="Proteomes" id="UP000230553"/>
    </source>
</evidence>
<accession>A0A2M7TFB9</accession>
<dbReference type="CDD" id="cd00085">
    <property type="entry name" value="HNHc"/>
    <property type="match status" value="1"/>
</dbReference>